<proteinExistence type="predicted"/>
<dbReference type="EMBL" id="LGIA01000041">
    <property type="protein sequence ID" value="KOH46188.1"/>
    <property type="molecule type" value="Genomic_DNA"/>
</dbReference>
<evidence type="ECO:0000313" key="1">
    <source>
        <dbReference type="EMBL" id="KOH46188.1"/>
    </source>
</evidence>
<keyword evidence="2" id="KW-1185">Reference proteome</keyword>
<sequence>MIGFTLLLIFFEALKKVSTILNEITFVWQPEQGVSQHFSEVLSK</sequence>
<accession>A0A0L8VCX7</accession>
<dbReference type="Proteomes" id="UP000036958">
    <property type="component" value="Unassembled WGS sequence"/>
</dbReference>
<protein>
    <submittedName>
        <fullName evidence="1">Uncharacterized protein</fullName>
    </submittedName>
</protein>
<comment type="caution">
    <text evidence="1">The sequence shown here is derived from an EMBL/GenBank/DDBJ whole genome shotgun (WGS) entry which is preliminary data.</text>
</comment>
<dbReference type="AlphaFoldDB" id="A0A0L8VCX7"/>
<evidence type="ECO:0000313" key="2">
    <source>
        <dbReference type="Proteomes" id="UP000036958"/>
    </source>
</evidence>
<reference evidence="2" key="1">
    <citation type="submission" date="2015-07" db="EMBL/GenBank/DDBJ databases">
        <title>Genome sequencing of Sunxiuqinia dokdonensis strain SK.</title>
        <authorList>
            <person name="Ahn S."/>
            <person name="Kim B.-C."/>
        </authorList>
    </citation>
    <scope>NUCLEOTIDE SEQUENCE [LARGE SCALE GENOMIC DNA]</scope>
    <source>
        <strain evidence="2">SK</strain>
    </source>
</reference>
<gene>
    <name evidence="1" type="ORF">NC99_09660</name>
</gene>
<organism evidence="1 2">
    <name type="scientific">Sunxiuqinia dokdonensis</name>
    <dbReference type="NCBI Taxonomy" id="1409788"/>
    <lineage>
        <taxon>Bacteria</taxon>
        <taxon>Pseudomonadati</taxon>
        <taxon>Bacteroidota</taxon>
        <taxon>Bacteroidia</taxon>
        <taxon>Marinilabiliales</taxon>
        <taxon>Prolixibacteraceae</taxon>
        <taxon>Sunxiuqinia</taxon>
    </lineage>
</organism>
<name>A0A0L8VCX7_9BACT</name>